<evidence type="ECO:0000256" key="5">
    <source>
        <dbReference type="SAM" id="MobiDB-lite"/>
    </source>
</evidence>
<dbReference type="RefSeq" id="XP_022628540.1">
    <property type="nucleotide sequence ID" value="XM_022772192.1"/>
</dbReference>
<evidence type="ECO:0000256" key="4">
    <source>
        <dbReference type="ARBA" id="ARBA00023136"/>
    </source>
</evidence>
<dbReference type="Proteomes" id="UP000054304">
    <property type="component" value="Unassembled WGS sequence"/>
</dbReference>
<evidence type="ECO:0000313" key="8">
    <source>
        <dbReference type="Proteomes" id="UP000054304"/>
    </source>
</evidence>
<name>A0A0C7MX63_9SACH</name>
<comment type="subcellular location">
    <subcellularLocation>
        <location evidence="1">Membrane</location>
        <topology evidence="1">Multi-pass membrane protein</topology>
    </subcellularLocation>
</comment>
<sequence>MSLLRQNVTSLELVMDILKQQLDAGKWPNCTARMLNSGNFTLQDTPESQSYFQTSYAPAFFLHCTGDENQNMTSVHTSLMQTLIAESSKAVSQGGTVPSLLIGKNSFSSANLLICFAVCAVCAGSWMLLLVLLLLPPNNHNSRKKMVFLGVTYSAIFHTVILSKSMHSIFEGQYNENYQNSVEFDEKVIDSTLFNVMFFFTTLISNLNWLHIVYYMFHNYQKTERRWVPTILSNRNRQIIAVGLFLTSVQAFLMGLRLWAKQRSSEPLQIVLRVVDLVIYALFTLAVSTFVWQNYGFTLRPKQSNKDLSWWAQLKYIFGDYHQLVLLLAYNAGVMALLFGVRIFTSATPQSVCKWLRCVLIFLNVLVTVNTWGLIGVLEQRERAYSKETVLGRKINNRDRFFVDPKINYDHYDSTMIDDRSIHSQPISVAVDVEKSRPKKGFRMITRPARAFKSRLRGSKREEVTSGHKSSVASSKDDKNEDSANNSDQHSCSHDNESTETLLTRNYIFDHGQG</sequence>
<gene>
    <name evidence="7" type="ORF">LALA0_S05e02784g</name>
</gene>
<evidence type="ECO:0000256" key="3">
    <source>
        <dbReference type="ARBA" id="ARBA00022989"/>
    </source>
</evidence>
<dbReference type="PANTHER" id="PTHR35779:SF2">
    <property type="entry name" value="PROTEIN DFG16"/>
    <property type="match status" value="1"/>
</dbReference>
<keyword evidence="2 6" id="KW-0812">Transmembrane</keyword>
<organism evidence="7 8">
    <name type="scientific">Lachancea lanzarotensis</name>
    <dbReference type="NCBI Taxonomy" id="1245769"/>
    <lineage>
        <taxon>Eukaryota</taxon>
        <taxon>Fungi</taxon>
        <taxon>Dikarya</taxon>
        <taxon>Ascomycota</taxon>
        <taxon>Saccharomycotina</taxon>
        <taxon>Saccharomycetes</taxon>
        <taxon>Saccharomycetales</taxon>
        <taxon>Saccharomycetaceae</taxon>
        <taxon>Lachancea</taxon>
    </lineage>
</organism>
<evidence type="ECO:0000313" key="7">
    <source>
        <dbReference type="EMBL" id="CEP62314.1"/>
    </source>
</evidence>
<reference evidence="7 8" key="1">
    <citation type="submission" date="2014-12" db="EMBL/GenBank/DDBJ databases">
        <authorList>
            <person name="Neuveglise Cecile"/>
        </authorList>
    </citation>
    <scope>NUCLEOTIDE SEQUENCE [LARGE SCALE GENOMIC DNA]</scope>
    <source>
        <strain evidence="7 8">CBS 12615</strain>
    </source>
</reference>
<dbReference type="AlphaFoldDB" id="A0A0C7MX63"/>
<dbReference type="OrthoDB" id="4033945at2759"/>
<dbReference type="InterPro" id="IPR014844">
    <property type="entry name" value="PalH"/>
</dbReference>
<dbReference type="Pfam" id="PF08733">
    <property type="entry name" value="PalH"/>
    <property type="match status" value="1"/>
</dbReference>
<keyword evidence="8" id="KW-1185">Reference proteome</keyword>
<dbReference type="HOGENOM" id="CLU_031414_1_0_1"/>
<dbReference type="PANTHER" id="PTHR35779">
    <property type="entry name" value="PH-RESPONSE REGULATOR PROTEIN PALH/RIM21"/>
    <property type="match status" value="1"/>
</dbReference>
<feature type="transmembrane region" description="Helical" evidence="6">
    <location>
        <begin position="193"/>
        <end position="217"/>
    </location>
</feature>
<proteinExistence type="predicted"/>
<dbReference type="EMBL" id="LN736364">
    <property type="protein sequence ID" value="CEP62314.1"/>
    <property type="molecule type" value="Genomic_DNA"/>
</dbReference>
<dbReference type="GeneID" id="34685777"/>
<dbReference type="GO" id="GO:0071467">
    <property type="term" value="P:cellular response to pH"/>
    <property type="evidence" value="ECO:0007669"/>
    <property type="project" value="TreeGrafter"/>
</dbReference>
<feature type="transmembrane region" description="Helical" evidence="6">
    <location>
        <begin position="147"/>
        <end position="170"/>
    </location>
</feature>
<feature type="transmembrane region" description="Helical" evidence="6">
    <location>
        <begin position="324"/>
        <end position="344"/>
    </location>
</feature>
<evidence type="ECO:0000256" key="2">
    <source>
        <dbReference type="ARBA" id="ARBA00022692"/>
    </source>
</evidence>
<feature type="transmembrane region" description="Helical" evidence="6">
    <location>
        <begin position="359"/>
        <end position="378"/>
    </location>
</feature>
<feature type="transmembrane region" description="Helical" evidence="6">
    <location>
        <begin position="238"/>
        <end position="258"/>
    </location>
</feature>
<dbReference type="STRING" id="1245769.A0A0C7MX63"/>
<feature type="region of interest" description="Disordered" evidence="5">
    <location>
        <begin position="454"/>
        <end position="514"/>
    </location>
</feature>
<accession>A0A0C7MX63</accession>
<keyword evidence="4 6" id="KW-0472">Membrane</keyword>
<evidence type="ECO:0000256" key="6">
    <source>
        <dbReference type="SAM" id="Phobius"/>
    </source>
</evidence>
<feature type="transmembrane region" description="Helical" evidence="6">
    <location>
        <begin position="270"/>
        <end position="292"/>
    </location>
</feature>
<keyword evidence="3 6" id="KW-1133">Transmembrane helix</keyword>
<dbReference type="GO" id="GO:0005886">
    <property type="term" value="C:plasma membrane"/>
    <property type="evidence" value="ECO:0007669"/>
    <property type="project" value="TreeGrafter"/>
</dbReference>
<protein>
    <submittedName>
        <fullName evidence="7">LALA0S05e02784g1_1</fullName>
    </submittedName>
</protein>
<evidence type="ECO:0000256" key="1">
    <source>
        <dbReference type="ARBA" id="ARBA00004141"/>
    </source>
</evidence>
<feature type="transmembrane region" description="Helical" evidence="6">
    <location>
        <begin position="110"/>
        <end position="135"/>
    </location>
</feature>